<dbReference type="Pfam" id="PF13200">
    <property type="entry name" value="DUF4015"/>
    <property type="match status" value="1"/>
</dbReference>
<protein>
    <recommendedName>
        <fullName evidence="1">DUF4015 domain-containing protein</fullName>
    </recommendedName>
</protein>
<reference evidence="2" key="1">
    <citation type="submission" date="2020-10" db="EMBL/GenBank/DDBJ databases">
        <authorList>
            <person name="Gilroy R."/>
        </authorList>
    </citation>
    <scope>NUCLEOTIDE SEQUENCE</scope>
    <source>
        <strain evidence="2">CHK199-13235</strain>
    </source>
</reference>
<name>A0A9D1K0C3_9FIRM</name>
<dbReference type="AlphaFoldDB" id="A0A9D1K0C3"/>
<comment type="caution">
    <text evidence="2">The sequence shown here is derived from an EMBL/GenBank/DDBJ whole genome shotgun (WGS) entry which is preliminary data.</text>
</comment>
<gene>
    <name evidence="2" type="ORF">IAB51_10245</name>
</gene>
<reference evidence="2" key="2">
    <citation type="journal article" date="2021" name="PeerJ">
        <title>Extensive microbial diversity within the chicken gut microbiome revealed by metagenomics and culture.</title>
        <authorList>
            <person name="Gilroy R."/>
            <person name="Ravi A."/>
            <person name="Getino M."/>
            <person name="Pursley I."/>
            <person name="Horton D.L."/>
            <person name="Alikhan N.F."/>
            <person name="Baker D."/>
            <person name="Gharbi K."/>
            <person name="Hall N."/>
            <person name="Watson M."/>
            <person name="Adriaenssens E.M."/>
            <person name="Foster-Nyarko E."/>
            <person name="Jarju S."/>
            <person name="Secka A."/>
            <person name="Antonio M."/>
            <person name="Oren A."/>
            <person name="Chaudhuri R.R."/>
            <person name="La Ragione R."/>
            <person name="Hildebrand F."/>
            <person name="Pallen M.J."/>
        </authorList>
    </citation>
    <scope>NUCLEOTIDE SEQUENCE</scope>
    <source>
        <strain evidence="2">CHK199-13235</strain>
    </source>
</reference>
<evidence type="ECO:0000259" key="1">
    <source>
        <dbReference type="Pfam" id="PF13200"/>
    </source>
</evidence>
<proteinExistence type="predicted"/>
<dbReference type="InterPro" id="IPR025275">
    <property type="entry name" value="DUF4015"/>
</dbReference>
<dbReference type="EMBL" id="DVJP01000068">
    <property type="protein sequence ID" value="HIS77166.1"/>
    <property type="molecule type" value="Genomic_DNA"/>
</dbReference>
<organism evidence="2 3">
    <name type="scientific">Candidatus Merdivicinus excrementipullorum</name>
    <dbReference type="NCBI Taxonomy" id="2840867"/>
    <lineage>
        <taxon>Bacteria</taxon>
        <taxon>Bacillati</taxon>
        <taxon>Bacillota</taxon>
        <taxon>Clostridia</taxon>
        <taxon>Eubacteriales</taxon>
        <taxon>Oscillospiraceae</taxon>
        <taxon>Oscillospiraceae incertae sedis</taxon>
        <taxon>Candidatus Merdivicinus</taxon>
    </lineage>
</organism>
<sequence>MPKSRKIKHYSLGYMNRRRRRGKFLKALLFLLILAVLIFLGYCVAKSIENLRNRPESSDTEDSLPAVSAVISESSMESSAESVSSQIETTESQGVQAVFLPQDALADMDALETFLDSLDQEQYSTVAIQLKNESGYLSYASEVPLAASCGAITSSAVSLEQLAETVAAIENAGFTPAAYLYTLQDDVASHASYGTSYLYNDQAGITWLDQAADNGGRSWLNPYMDAAVDYLADLTAEVAEAGFSLIFADGMQFPITRYPAEMGFGPNQDSMTQTEALQNVLDTMQAEAAKGGAEVVPVFAGECYLGENESYYGGSPDAIETELAAPVLAAGQETEILNAVSLESEKLIPVISSAEQIPVLEAAGITQYLLKE</sequence>
<feature type="domain" description="DUF4015" evidence="1">
    <location>
        <begin position="97"/>
        <end position="295"/>
    </location>
</feature>
<accession>A0A9D1K0C3</accession>
<evidence type="ECO:0000313" key="2">
    <source>
        <dbReference type="EMBL" id="HIS77166.1"/>
    </source>
</evidence>
<evidence type="ECO:0000313" key="3">
    <source>
        <dbReference type="Proteomes" id="UP000824002"/>
    </source>
</evidence>
<dbReference type="Proteomes" id="UP000824002">
    <property type="component" value="Unassembled WGS sequence"/>
</dbReference>